<feature type="compositionally biased region" description="Basic and acidic residues" evidence="1">
    <location>
        <begin position="9"/>
        <end position="35"/>
    </location>
</feature>
<dbReference type="AlphaFoldDB" id="L8PKR4"/>
<evidence type="ECO:0000313" key="2">
    <source>
        <dbReference type="EMBL" id="ELS56854.1"/>
    </source>
</evidence>
<name>L8PKR4_STRVR</name>
<protein>
    <submittedName>
        <fullName evidence="2">Uncharacterized protein</fullName>
    </submittedName>
</protein>
<reference evidence="2 3" key="1">
    <citation type="journal article" date="2013" name="Genome Announc.">
        <title>Draft Genome Sequence of Streptomyces viridochromogenes Strain Tu57, Producer of Avilamycin.</title>
        <authorList>
            <person name="Gruning B.A."/>
            <person name="Erxleben A."/>
            <person name="Hahnlein A."/>
            <person name="Gunther S."/>
        </authorList>
    </citation>
    <scope>NUCLEOTIDE SEQUENCE [LARGE SCALE GENOMIC DNA]</scope>
    <source>
        <strain evidence="2 3">Tue57</strain>
    </source>
</reference>
<dbReference type="EMBL" id="AMLP01000073">
    <property type="protein sequence ID" value="ELS56854.1"/>
    <property type="molecule type" value="Genomic_DNA"/>
</dbReference>
<evidence type="ECO:0000313" key="3">
    <source>
        <dbReference type="Proteomes" id="UP000011205"/>
    </source>
</evidence>
<accession>L8PKR4</accession>
<dbReference type="Proteomes" id="UP000011205">
    <property type="component" value="Unassembled WGS sequence"/>
</dbReference>
<organism evidence="2 3">
    <name type="scientific">Streptomyces viridochromogenes Tue57</name>
    <dbReference type="NCBI Taxonomy" id="1160705"/>
    <lineage>
        <taxon>Bacteria</taxon>
        <taxon>Bacillati</taxon>
        <taxon>Actinomycetota</taxon>
        <taxon>Actinomycetes</taxon>
        <taxon>Kitasatosporales</taxon>
        <taxon>Streptomycetaceae</taxon>
        <taxon>Streptomyces</taxon>
    </lineage>
</organism>
<sequence length="35" mass="3903">MAGKRRQGPRGERRTPRASLVERDAPDDVRDGLSP</sequence>
<evidence type="ECO:0000256" key="1">
    <source>
        <dbReference type="SAM" id="MobiDB-lite"/>
    </source>
</evidence>
<proteinExistence type="predicted"/>
<feature type="region of interest" description="Disordered" evidence="1">
    <location>
        <begin position="1"/>
        <end position="35"/>
    </location>
</feature>
<comment type="caution">
    <text evidence="2">The sequence shown here is derived from an EMBL/GenBank/DDBJ whole genome shotgun (WGS) entry which is preliminary data.</text>
</comment>
<gene>
    <name evidence="2" type="ORF">STVIR_2230</name>
</gene>